<name>A0A5B7ECF5_PORTR</name>
<accession>A0A5B7ECF5</accession>
<evidence type="ECO:0000256" key="1">
    <source>
        <dbReference type="SAM" id="MobiDB-lite"/>
    </source>
</evidence>
<organism evidence="2 3">
    <name type="scientific">Portunus trituberculatus</name>
    <name type="common">Swimming crab</name>
    <name type="synonym">Neptunus trituberculatus</name>
    <dbReference type="NCBI Taxonomy" id="210409"/>
    <lineage>
        <taxon>Eukaryota</taxon>
        <taxon>Metazoa</taxon>
        <taxon>Ecdysozoa</taxon>
        <taxon>Arthropoda</taxon>
        <taxon>Crustacea</taxon>
        <taxon>Multicrustacea</taxon>
        <taxon>Malacostraca</taxon>
        <taxon>Eumalacostraca</taxon>
        <taxon>Eucarida</taxon>
        <taxon>Decapoda</taxon>
        <taxon>Pleocyemata</taxon>
        <taxon>Brachyura</taxon>
        <taxon>Eubrachyura</taxon>
        <taxon>Portunoidea</taxon>
        <taxon>Portunidae</taxon>
        <taxon>Portuninae</taxon>
        <taxon>Portunus</taxon>
    </lineage>
</organism>
<evidence type="ECO:0000313" key="2">
    <source>
        <dbReference type="EMBL" id="MPC30633.1"/>
    </source>
</evidence>
<reference evidence="2 3" key="1">
    <citation type="submission" date="2019-05" db="EMBL/GenBank/DDBJ databases">
        <title>Another draft genome of Portunus trituberculatus and its Hox gene families provides insights of decapod evolution.</title>
        <authorList>
            <person name="Jeong J.-H."/>
            <person name="Song I."/>
            <person name="Kim S."/>
            <person name="Choi T."/>
            <person name="Kim D."/>
            <person name="Ryu S."/>
            <person name="Kim W."/>
        </authorList>
    </citation>
    <scope>NUCLEOTIDE SEQUENCE [LARGE SCALE GENOMIC DNA]</scope>
    <source>
        <tissue evidence="2">Muscle</tissue>
    </source>
</reference>
<gene>
    <name evidence="2" type="ORF">E2C01_023901</name>
</gene>
<evidence type="ECO:0000313" key="3">
    <source>
        <dbReference type="Proteomes" id="UP000324222"/>
    </source>
</evidence>
<proteinExistence type="predicted"/>
<keyword evidence="3" id="KW-1185">Reference proteome</keyword>
<dbReference type="EMBL" id="VSRR010002289">
    <property type="protein sequence ID" value="MPC30633.1"/>
    <property type="molecule type" value="Genomic_DNA"/>
</dbReference>
<dbReference type="Proteomes" id="UP000324222">
    <property type="component" value="Unassembled WGS sequence"/>
</dbReference>
<feature type="compositionally biased region" description="Polar residues" evidence="1">
    <location>
        <begin position="137"/>
        <end position="160"/>
    </location>
</feature>
<protein>
    <submittedName>
        <fullName evidence="2">Uncharacterized protein</fullName>
    </submittedName>
</protein>
<sequence>MKSSENQQSEVVVVVSVGTGSVRLMARGRGREQLSVCLRGKGMERRVWLGLVDLVLQWSTGVVLRGMVQWVVVVVVNGRKERWGNTQERRHKTGTHGTVSGHAILVLSVRSDVESKVWWMKVSDMGERGPCKAAPQPSLTLASDTNSSNDHNSATNTTVQVGKHVKN</sequence>
<feature type="region of interest" description="Disordered" evidence="1">
    <location>
        <begin position="129"/>
        <end position="167"/>
    </location>
</feature>
<dbReference type="AlphaFoldDB" id="A0A5B7ECF5"/>
<comment type="caution">
    <text evidence="2">The sequence shown here is derived from an EMBL/GenBank/DDBJ whole genome shotgun (WGS) entry which is preliminary data.</text>
</comment>